<evidence type="ECO:0000256" key="1">
    <source>
        <dbReference type="ARBA" id="ARBA00001966"/>
    </source>
</evidence>
<name>A0A1Y1HML4_KLENI</name>
<accession>A0A1Y1HML4</accession>
<dbReference type="GO" id="GO:0017183">
    <property type="term" value="P:protein histidyl modification to diphthamide"/>
    <property type="evidence" value="ECO:0000318"/>
    <property type="project" value="GO_Central"/>
</dbReference>
<dbReference type="Gene3D" id="3.40.50.11840">
    <property type="entry name" value="Diphthamide synthesis DPH1/DPH2 domain 1"/>
    <property type="match status" value="1"/>
</dbReference>
<gene>
    <name evidence="16" type="ORF">KFL_000210280</name>
</gene>
<evidence type="ECO:0000256" key="15">
    <source>
        <dbReference type="SAM" id="MobiDB-lite"/>
    </source>
</evidence>
<sequence>MADVTAMPSTSGTDPPVEPRRFKGSRGGPASGGPSEAILAVDVKPRTAANGPVKRFVRQQVPSEILEDPLLRSAMEALPKNYNLEIPKTVWRLKQAKAKTVALQFPEGLLMYATTIADILERFAGVEHCLVLGDVTYGACCVDDFSAGALGADFLVHYGHSCLVPVDVTSIPCLYVFVDIAIDTAHLVSTVKLNFARGADLVLAGTIQFAAAVQAARGALAEDFPSLVVPQAKPLSPGEVLGCTAPVLASKADAIVFVADGRFHLEAIMIANPTVPAYRYDPYSKVLTIEEYDHLGMRRARRRAIEASWRAKRFGVVLGTLGRQGNPRILTHVETRLRTRGLDYVVLLVSELNPAKVQRFKGSVDAWVQIACPRLSIDWGEAFDAPLLTPYELEVALGFVAPWWEGARGDTAEGVTVSSGEVRSGPVDVSGSSADARETSADVSISGVGGDRGGGRKGGAGTCGCSSDRGGVSEPGRRGASEEGPDRTGVTDGASEGELPSQSASAAGREAIANGTRVTVDEPEKVGSRKAPELDKEAPSTGPCTIKGSTATCRESEEWERVAPYPMDYYARDGGPWNSVYGPKPRVKAKG</sequence>
<evidence type="ECO:0000256" key="4">
    <source>
        <dbReference type="ARBA" id="ARBA00012221"/>
    </source>
</evidence>
<comment type="pathway">
    <text evidence="2">Protein modification; peptidyl-diphthamide biosynthesis.</text>
</comment>
<dbReference type="FunFam" id="3.40.50.11860:FF:000002">
    <property type="entry name" value="2-(3-amino-3-carboxypropyl)histidine synthase subunit 1"/>
    <property type="match status" value="1"/>
</dbReference>
<dbReference type="InterPro" id="IPR042265">
    <property type="entry name" value="DPH1/DPH2_3"/>
</dbReference>
<evidence type="ECO:0000256" key="7">
    <source>
        <dbReference type="ARBA" id="ARBA00022691"/>
    </source>
</evidence>
<dbReference type="AlphaFoldDB" id="A0A1Y1HML4"/>
<feature type="compositionally biased region" description="Gly residues" evidence="15">
    <location>
        <begin position="447"/>
        <end position="462"/>
    </location>
</feature>
<keyword evidence="17" id="KW-1185">Reference proteome</keyword>
<dbReference type="UniPathway" id="UPA00559"/>
<dbReference type="STRING" id="105231.A0A1Y1HML4"/>
<comment type="similarity">
    <text evidence="3">Belongs to the DPH1/DPH2 family. DPH1 subfamily.</text>
</comment>
<dbReference type="FunFam" id="3.40.50.11850:FF:000002">
    <property type="entry name" value="2-(3-amino-3-carboxypropyl)histidine synthase subunit 1"/>
    <property type="match status" value="1"/>
</dbReference>
<protein>
    <recommendedName>
        <fullName evidence="5">2-(3-amino-3-carboxypropyl)histidine synthase subunit 1</fullName>
        <ecNumber evidence="4">2.5.1.108</ecNumber>
    </recommendedName>
    <alternativeName>
        <fullName evidence="12">Diphthamide biosynthesis protein 1</fullName>
    </alternativeName>
    <alternativeName>
        <fullName evidence="13">Diphtheria toxin resistance protein 1</fullName>
    </alternativeName>
    <alternativeName>
        <fullName evidence="11">S-adenosyl-L-methionine:L-histidine 3-amino-3-carboxypropyltransferase 1</fullName>
    </alternativeName>
</protein>
<reference evidence="16 17" key="1">
    <citation type="journal article" date="2014" name="Nat. Commun.">
        <title>Klebsormidium flaccidum genome reveals primary factors for plant terrestrial adaptation.</title>
        <authorList>
            <person name="Hori K."/>
            <person name="Maruyama F."/>
            <person name="Fujisawa T."/>
            <person name="Togashi T."/>
            <person name="Yamamoto N."/>
            <person name="Seo M."/>
            <person name="Sato S."/>
            <person name="Yamada T."/>
            <person name="Mori H."/>
            <person name="Tajima N."/>
            <person name="Moriyama T."/>
            <person name="Ikeuchi M."/>
            <person name="Watanabe M."/>
            <person name="Wada H."/>
            <person name="Kobayashi K."/>
            <person name="Saito M."/>
            <person name="Masuda T."/>
            <person name="Sasaki-Sekimoto Y."/>
            <person name="Mashiguchi K."/>
            <person name="Awai K."/>
            <person name="Shimojima M."/>
            <person name="Masuda S."/>
            <person name="Iwai M."/>
            <person name="Nobusawa T."/>
            <person name="Narise T."/>
            <person name="Kondo S."/>
            <person name="Saito H."/>
            <person name="Sato R."/>
            <person name="Murakawa M."/>
            <person name="Ihara Y."/>
            <person name="Oshima-Yamada Y."/>
            <person name="Ohtaka K."/>
            <person name="Satoh M."/>
            <person name="Sonobe K."/>
            <person name="Ishii M."/>
            <person name="Ohtani R."/>
            <person name="Kanamori-Sato M."/>
            <person name="Honoki R."/>
            <person name="Miyazaki D."/>
            <person name="Mochizuki H."/>
            <person name="Umetsu J."/>
            <person name="Higashi K."/>
            <person name="Shibata D."/>
            <person name="Kamiya Y."/>
            <person name="Sato N."/>
            <person name="Nakamura Y."/>
            <person name="Tabata S."/>
            <person name="Ida S."/>
            <person name="Kurokawa K."/>
            <person name="Ohta H."/>
        </authorList>
    </citation>
    <scope>NUCLEOTIDE SEQUENCE [LARGE SCALE GENOMIC DNA]</scope>
    <source>
        <strain evidence="16 17">NIES-2285</strain>
    </source>
</reference>
<keyword evidence="7" id="KW-0949">S-adenosyl-L-methionine</keyword>
<dbReference type="InterPro" id="IPR042263">
    <property type="entry name" value="DPH1/DPH2_1"/>
</dbReference>
<evidence type="ECO:0000256" key="14">
    <source>
        <dbReference type="ARBA" id="ARBA00048403"/>
    </source>
</evidence>
<feature type="region of interest" description="Disordered" evidence="15">
    <location>
        <begin position="1"/>
        <end position="36"/>
    </location>
</feature>
<evidence type="ECO:0000256" key="10">
    <source>
        <dbReference type="ARBA" id="ARBA00023014"/>
    </source>
</evidence>
<dbReference type="OMA" id="WTPRHGM"/>
<dbReference type="EMBL" id="DF236970">
    <property type="protein sequence ID" value="GAQ78942.1"/>
    <property type="molecule type" value="Genomic_DNA"/>
</dbReference>
<evidence type="ECO:0000256" key="6">
    <source>
        <dbReference type="ARBA" id="ARBA00022679"/>
    </source>
</evidence>
<dbReference type="PANTHER" id="PTHR10762:SF1">
    <property type="entry name" value="2-(3-AMINO-3-CARBOXYPROPYL)HISTIDINE SYNTHASE SUBUNIT 1"/>
    <property type="match status" value="1"/>
</dbReference>
<keyword evidence="8" id="KW-0479">Metal-binding</keyword>
<dbReference type="GO" id="GO:0051536">
    <property type="term" value="F:iron-sulfur cluster binding"/>
    <property type="evidence" value="ECO:0007669"/>
    <property type="project" value="UniProtKB-KW"/>
</dbReference>
<dbReference type="FunFam" id="3.40.50.11840:FF:000001">
    <property type="entry name" value="2-(3-amino-3-carboxypropyl)histidine synthase subunit 1"/>
    <property type="match status" value="1"/>
</dbReference>
<comment type="cofactor">
    <cofactor evidence="1">
        <name>[4Fe-4S] cluster</name>
        <dbReference type="ChEBI" id="CHEBI:49883"/>
    </cofactor>
</comment>
<keyword evidence="9" id="KW-0408">Iron</keyword>
<evidence type="ECO:0000256" key="11">
    <source>
        <dbReference type="ARBA" id="ARBA00031690"/>
    </source>
</evidence>
<comment type="catalytic activity">
    <reaction evidence="14">
        <text>L-histidyl-[translation elongation factor 2] + S-adenosyl-L-methionine = 2-[(3S)-amino-3-carboxypropyl]-L-histidyl-[translation elongation factor 2] + S-methyl-5'-thioadenosine + H(+)</text>
        <dbReference type="Rhea" id="RHEA:36783"/>
        <dbReference type="Rhea" id="RHEA-COMP:9748"/>
        <dbReference type="Rhea" id="RHEA-COMP:9749"/>
        <dbReference type="ChEBI" id="CHEBI:15378"/>
        <dbReference type="ChEBI" id="CHEBI:17509"/>
        <dbReference type="ChEBI" id="CHEBI:29979"/>
        <dbReference type="ChEBI" id="CHEBI:59789"/>
        <dbReference type="ChEBI" id="CHEBI:73995"/>
        <dbReference type="EC" id="2.5.1.108"/>
    </reaction>
</comment>
<dbReference type="Proteomes" id="UP000054558">
    <property type="component" value="Unassembled WGS sequence"/>
</dbReference>
<proteinExistence type="inferred from homology"/>
<evidence type="ECO:0000313" key="17">
    <source>
        <dbReference type="Proteomes" id="UP000054558"/>
    </source>
</evidence>
<evidence type="ECO:0000256" key="5">
    <source>
        <dbReference type="ARBA" id="ARBA00021915"/>
    </source>
</evidence>
<dbReference type="InterPro" id="IPR042264">
    <property type="entry name" value="DPH1/DPH2_2"/>
</dbReference>
<keyword evidence="10" id="KW-0411">Iron-sulfur</keyword>
<evidence type="ECO:0000256" key="8">
    <source>
        <dbReference type="ARBA" id="ARBA00022723"/>
    </source>
</evidence>
<dbReference type="Gene3D" id="3.40.50.11860">
    <property type="entry name" value="Diphthamide synthesis DPH1/DPH2 domain 3"/>
    <property type="match status" value="1"/>
</dbReference>
<dbReference type="GO" id="GO:0046872">
    <property type="term" value="F:metal ion binding"/>
    <property type="evidence" value="ECO:0007669"/>
    <property type="project" value="UniProtKB-KW"/>
</dbReference>
<evidence type="ECO:0000256" key="13">
    <source>
        <dbReference type="ARBA" id="ARBA00032789"/>
    </source>
</evidence>
<evidence type="ECO:0000256" key="12">
    <source>
        <dbReference type="ARBA" id="ARBA00032574"/>
    </source>
</evidence>
<dbReference type="NCBIfam" id="TIGR00322">
    <property type="entry name" value="diphth2_R"/>
    <property type="match status" value="1"/>
</dbReference>
<dbReference type="EC" id="2.5.1.108" evidence="4"/>
<dbReference type="Pfam" id="PF01866">
    <property type="entry name" value="Diphthamide_syn"/>
    <property type="match status" value="1"/>
</dbReference>
<dbReference type="Gene3D" id="3.40.50.11850">
    <property type="entry name" value="Diphthamide synthesis DPH1/DPH2 domain 2"/>
    <property type="match status" value="1"/>
</dbReference>
<evidence type="ECO:0000256" key="2">
    <source>
        <dbReference type="ARBA" id="ARBA00005156"/>
    </source>
</evidence>
<dbReference type="OrthoDB" id="1649088at2759"/>
<dbReference type="GO" id="GO:0090560">
    <property type="term" value="F:2-(3-amino-3-carboxypropyl)histidine synthase activity"/>
    <property type="evidence" value="ECO:0007669"/>
    <property type="project" value="UniProtKB-EC"/>
</dbReference>
<dbReference type="SFLD" id="SFLDS00032">
    <property type="entry name" value="Radical_SAM_3-amino-3-carboxyp"/>
    <property type="match status" value="1"/>
</dbReference>
<feature type="compositionally biased region" description="Basic and acidic residues" evidence="15">
    <location>
        <begin position="475"/>
        <end position="486"/>
    </location>
</feature>
<evidence type="ECO:0000256" key="3">
    <source>
        <dbReference type="ARBA" id="ARBA00010173"/>
    </source>
</evidence>
<feature type="region of interest" description="Disordered" evidence="15">
    <location>
        <begin position="415"/>
        <end position="551"/>
    </location>
</feature>
<evidence type="ECO:0000313" key="16">
    <source>
        <dbReference type="EMBL" id="GAQ78942.1"/>
    </source>
</evidence>
<keyword evidence="6" id="KW-0808">Transferase</keyword>
<organism evidence="16 17">
    <name type="scientific">Klebsormidium nitens</name>
    <name type="common">Green alga</name>
    <name type="synonym">Ulothrix nitens</name>
    <dbReference type="NCBI Taxonomy" id="105231"/>
    <lineage>
        <taxon>Eukaryota</taxon>
        <taxon>Viridiplantae</taxon>
        <taxon>Streptophyta</taxon>
        <taxon>Klebsormidiophyceae</taxon>
        <taxon>Klebsormidiales</taxon>
        <taxon>Klebsormidiaceae</taxon>
        <taxon>Klebsormidium</taxon>
    </lineage>
</organism>
<dbReference type="InterPro" id="IPR016435">
    <property type="entry name" value="DPH1/DPH2"/>
</dbReference>
<evidence type="ECO:0000256" key="9">
    <source>
        <dbReference type="ARBA" id="ARBA00023004"/>
    </source>
</evidence>
<dbReference type="PANTHER" id="PTHR10762">
    <property type="entry name" value="DIPHTHAMIDE BIOSYNTHESIS PROTEIN"/>
    <property type="match status" value="1"/>
</dbReference>
<feature type="compositionally biased region" description="Basic and acidic residues" evidence="15">
    <location>
        <begin position="519"/>
        <end position="538"/>
    </location>
</feature>